<keyword evidence="2" id="KW-0963">Cytoplasm</keyword>
<dbReference type="PANTHER" id="PTHR22146:SF8">
    <property type="entry name" value="PROTEIN FAM166B"/>
    <property type="match status" value="1"/>
</dbReference>
<evidence type="ECO:0000313" key="8">
    <source>
        <dbReference type="Proteomes" id="UP001235939"/>
    </source>
</evidence>
<keyword evidence="8" id="KW-1185">Reference proteome</keyword>
<evidence type="ECO:0000313" key="7">
    <source>
        <dbReference type="EMBL" id="UYV71588.1"/>
    </source>
</evidence>
<comment type="subcellular location">
    <subcellularLocation>
        <location evidence="1">Cytoplasm</location>
        <location evidence="1">Cytoskeleton</location>
        <location evidence="1">Cilium axoneme</location>
    </subcellularLocation>
</comment>
<comment type="similarity">
    <text evidence="5">Belongs to the CIMIP2 family.</text>
</comment>
<gene>
    <name evidence="7" type="ORF">LAZ67_8003782</name>
</gene>
<keyword evidence="3" id="KW-0206">Cytoskeleton</keyword>
<dbReference type="EMBL" id="CP092870">
    <property type="protein sequence ID" value="UYV71588.1"/>
    <property type="molecule type" value="Genomic_DNA"/>
</dbReference>
<organism evidence="7 8">
    <name type="scientific">Cordylochernes scorpioides</name>
    <dbReference type="NCBI Taxonomy" id="51811"/>
    <lineage>
        <taxon>Eukaryota</taxon>
        <taxon>Metazoa</taxon>
        <taxon>Ecdysozoa</taxon>
        <taxon>Arthropoda</taxon>
        <taxon>Chelicerata</taxon>
        <taxon>Arachnida</taxon>
        <taxon>Pseudoscorpiones</taxon>
        <taxon>Cheliferoidea</taxon>
        <taxon>Chernetidae</taxon>
        <taxon>Cordylochernes</taxon>
    </lineage>
</organism>
<reference evidence="7 8" key="1">
    <citation type="submission" date="2022-01" db="EMBL/GenBank/DDBJ databases">
        <title>A chromosomal length assembly of Cordylochernes scorpioides.</title>
        <authorList>
            <person name="Zeh D."/>
            <person name="Zeh J."/>
        </authorList>
    </citation>
    <scope>NUCLEOTIDE SEQUENCE [LARGE SCALE GENOMIC DNA]</scope>
    <source>
        <strain evidence="7">IN4F17</strain>
        <tissue evidence="7">Whole Body</tissue>
    </source>
</reference>
<name>A0ABY6KSE5_9ARAC</name>
<accession>A0ABY6KSE5</accession>
<dbReference type="Proteomes" id="UP001235939">
    <property type="component" value="Chromosome 08"/>
</dbReference>
<feature type="domain" description="Ciliary microtubule inner protein 2A-C-like" evidence="6">
    <location>
        <begin position="71"/>
        <end position="99"/>
    </location>
</feature>
<evidence type="ECO:0000256" key="2">
    <source>
        <dbReference type="ARBA" id="ARBA00022490"/>
    </source>
</evidence>
<sequence length="149" mass="16887">MAYNACNAYNPYITPDPHFIPGFFLSIISVRKEVGDYQISPQVSLPNITTQTTLHGFNPYSNRHQTVCSRYTGYCPRRKFQLGKTYGHETHEALSTSRQVPTTVPRMDPSGEVELDPTYLVQNRLASQGDVKLREDMWPGYTGGLFHSI</sequence>
<evidence type="ECO:0000259" key="6">
    <source>
        <dbReference type="Pfam" id="PF10629"/>
    </source>
</evidence>
<protein>
    <submittedName>
        <fullName evidence="7">FAM166B</fullName>
    </submittedName>
</protein>
<dbReference type="PANTHER" id="PTHR22146">
    <property type="entry name" value="CAT EYE SYNDROME CRITICAL REGION PROTEIN 6"/>
    <property type="match status" value="1"/>
</dbReference>
<evidence type="ECO:0000256" key="1">
    <source>
        <dbReference type="ARBA" id="ARBA00004430"/>
    </source>
</evidence>
<evidence type="ECO:0000256" key="5">
    <source>
        <dbReference type="ARBA" id="ARBA00035661"/>
    </source>
</evidence>
<keyword evidence="4" id="KW-0966">Cell projection</keyword>
<dbReference type="Pfam" id="PF10629">
    <property type="entry name" value="CMI2B-like"/>
    <property type="match status" value="1"/>
</dbReference>
<evidence type="ECO:0000256" key="4">
    <source>
        <dbReference type="ARBA" id="ARBA00023273"/>
    </source>
</evidence>
<evidence type="ECO:0000256" key="3">
    <source>
        <dbReference type="ARBA" id="ARBA00023212"/>
    </source>
</evidence>
<dbReference type="InterPro" id="IPR018902">
    <property type="entry name" value="CMI2A-C-like_dom"/>
</dbReference>
<proteinExistence type="inferred from homology"/>